<evidence type="ECO:0000256" key="1">
    <source>
        <dbReference type="SAM" id="Phobius"/>
    </source>
</evidence>
<dbReference type="EMBL" id="FOMG01000004">
    <property type="protein sequence ID" value="SFC51757.1"/>
    <property type="molecule type" value="Genomic_DNA"/>
</dbReference>
<reference evidence="2 3" key="1">
    <citation type="submission" date="2016-10" db="EMBL/GenBank/DDBJ databases">
        <authorList>
            <person name="de Groot N.N."/>
        </authorList>
    </citation>
    <scope>NUCLEOTIDE SEQUENCE [LARGE SCALE GENOMIC DNA]</scope>
    <source>
        <strain evidence="2 3">DSM 12992</strain>
    </source>
</reference>
<dbReference type="AlphaFoldDB" id="A0A1I1JSY4"/>
<keyword evidence="1" id="KW-0472">Membrane</keyword>
<protein>
    <submittedName>
        <fullName evidence="2">Uncharacterized protein</fullName>
    </submittedName>
</protein>
<dbReference type="Proteomes" id="UP000199263">
    <property type="component" value="Unassembled WGS sequence"/>
</dbReference>
<keyword evidence="3" id="KW-1185">Reference proteome</keyword>
<dbReference type="OrthoDB" id="2068446at2"/>
<name>A0A1I1JSY4_9CLOT</name>
<evidence type="ECO:0000313" key="2">
    <source>
        <dbReference type="EMBL" id="SFC51757.1"/>
    </source>
</evidence>
<keyword evidence="1" id="KW-1133">Transmembrane helix</keyword>
<proteinExistence type="predicted"/>
<evidence type="ECO:0000313" key="3">
    <source>
        <dbReference type="Proteomes" id="UP000199263"/>
    </source>
</evidence>
<feature type="transmembrane region" description="Helical" evidence="1">
    <location>
        <begin position="54"/>
        <end position="73"/>
    </location>
</feature>
<sequence>MNSKCSKCGCEVTGSFCENCGEPIPTFRNDYTQKITQALDNPKYGNMWISGLKLIAKVEFAIITIASFILGFIEMTQRGGSFLIGLLIIALGLALAFISVAVMMVFLNMAQDISEINSKLK</sequence>
<feature type="transmembrane region" description="Helical" evidence="1">
    <location>
        <begin position="79"/>
        <end position="107"/>
    </location>
</feature>
<accession>A0A1I1JSY4</accession>
<dbReference type="RefSeq" id="WP_090089249.1">
    <property type="nucleotide sequence ID" value="NZ_FOMG01000004.1"/>
</dbReference>
<keyword evidence="1" id="KW-0812">Transmembrane</keyword>
<gene>
    <name evidence="2" type="ORF">SAMN05421842_104161</name>
</gene>
<organism evidence="2 3">
    <name type="scientific">Clostridium uliginosum</name>
    <dbReference type="NCBI Taxonomy" id="119641"/>
    <lineage>
        <taxon>Bacteria</taxon>
        <taxon>Bacillati</taxon>
        <taxon>Bacillota</taxon>
        <taxon>Clostridia</taxon>
        <taxon>Eubacteriales</taxon>
        <taxon>Clostridiaceae</taxon>
        <taxon>Clostridium</taxon>
    </lineage>
</organism>